<evidence type="ECO:0000256" key="3">
    <source>
        <dbReference type="ARBA" id="ARBA00022617"/>
    </source>
</evidence>
<dbReference type="InterPro" id="IPR050196">
    <property type="entry name" value="Cytochrome_P450_Monoox"/>
</dbReference>
<evidence type="ECO:0000256" key="7">
    <source>
        <dbReference type="ARBA" id="ARBA00023033"/>
    </source>
</evidence>
<evidence type="ECO:0000256" key="1">
    <source>
        <dbReference type="ARBA" id="ARBA00001971"/>
    </source>
</evidence>
<evidence type="ECO:0000256" key="6">
    <source>
        <dbReference type="ARBA" id="ARBA00023004"/>
    </source>
</evidence>
<dbReference type="Gene3D" id="1.10.630.10">
    <property type="entry name" value="Cytochrome P450"/>
    <property type="match status" value="1"/>
</dbReference>
<protein>
    <recommendedName>
        <fullName evidence="10">Cytochrome P450</fullName>
    </recommendedName>
</protein>
<sequence length="514" mass="58250">MYTSIVLVCIALACAYAWMLMKSRRARSLLRHLPTFSKLPFFGNLHNLHGGGENLYRIIVEMGRISDEKDQPFLLWMGHHPVVVCIHPDDIRAVSNTFIEKHNFYSFGRIWLGNGLVTAPMDIWKRNIKKLGGTFTAGTVGRFQGVFNARAQQLTAILRGKVGSQLFDIYDDISYVTLEAVCQTAFGISGITQSIVSEEYHQAFHQAVQLLVDRGLNPLLYPETVYKLSPARRQMEKCVTVLHNVSETIIHKRKAEMKEIIKQKHMEEKENESSGVKFKSYLDLLLEMSINDPNFTTEQIQAEVDTIIVGGQETIARSMFFILILIGSSKQVQDKLYAEFQEIFGDSLRPVETEDLARMPYCEAIILEALRLYPPFPIIVRYADRDLQLRSCLVPAGAGCAVNIYGAGRSARIWGPDAHHFRPERWLRTTSPDSPAPDTRAFYAFSTGRRPCIGKQYAMAFSKTILAFCVREFYFTSEVDKLRVKMDLGLKPSSGHLLQVYPRKTSGPVANQHL</sequence>
<dbReference type="InterPro" id="IPR001128">
    <property type="entry name" value="Cyt_P450"/>
</dbReference>
<comment type="cofactor">
    <cofactor evidence="1">
        <name>heme</name>
        <dbReference type="ChEBI" id="CHEBI:30413"/>
    </cofactor>
</comment>
<evidence type="ECO:0000256" key="5">
    <source>
        <dbReference type="ARBA" id="ARBA00023002"/>
    </source>
</evidence>
<evidence type="ECO:0000313" key="9">
    <source>
        <dbReference type="Proteomes" id="UP001153292"/>
    </source>
</evidence>
<dbReference type="PRINTS" id="PR00385">
    <property type="entry name" value="P450"/>
</dbReference>
<keyword evidence="3" id="KW-0349">Heme</keyword>
<dbReference type="Pfam" id="PF00067">
    <property type="entry name" value="p450"/>
    <property type="match status" value="1"/>
</dbReference>
<name>A0ABN8AWW6_CHISP</name>
<reference evidence="8" key="1">
    <citation type="submission" date="2021-12" db="EMBL/GenBank/DDBJ databases">
        <authorList>
            <person name="King R."/>
        </authorList>
    </citation>
    <scope>NUCLEOTIDE SEQUENCE</scope>
</reference>
<keyword evidence="9" id="KW-1185">Reference proteome</keyword>
<gene>
    <name evidence="8" type="ORF">CHILSU_LOCUS3925</name>
</gene>
<keyword evidence="4" id="KW-0479">Metal-binding</keyword>
<dbReference type="Proteomes" id="UP001153292">
    <property type="component" value="Chromosome 18"/>
</dbReference>
<proteinExistence type="inferred from homology"/>
<dbReference type="InterPro" id="IPR002401">
    <property type="entry name" value="Cyt_P450_E_grp-I"/>
</dbReference>
<dbReference type="PRINTS" id="PR00463">
    <property type="entry name" value="EP450I"/>
</dbReference>
<dbReference type="PANTHER" id="PTHR24291:SF201">
    <property type="entry name" value="CYTOCHROME P450, FAMILY 4, SUBFAMILY B, POLYPEPTIDE 7"/>
    <property type="match status" value="1"/>
</dbReference>
<dbReference type="SUPFAM" id="SSF48264">
    <property type="entry name" value="Cytochrome P450"/>
    <property type="match status" value="1"/>
</dbReference>
<evidence type="ECO:0000256" key="4">
    <source>
        <dbReference type="ARBA" id="ARBA00022723"/>
    </source>
</evidence>
<keyword evidence="5" id="KW-0560">Oxidoreductase</keyword>
<evidence type="ECO:0008006" key="10">
    <source>
        <dbReference type="Google" id="ProtNLM"/>
    </source>
</evidence>
<keyword evidence="6" id="KW-0408">Iron</keyword>
<keyword evidence="7" id="KW-0503">Monooxygenase</keyword>
<dbReference type="EMBL" id="OU963911">
    <property type="protein sequence ID" value="CAH0400725.1"/>
    <property type="molecule type" value="Genomic_DNA"/>
</dbReference>
<comment type="similarity">
    <text evidence="2">Belongs to the cytochrome P450 family.</text>
</comment>
<evidence type="ECO:0000256" key="2">
    <source>
        <dbReference type="ARBA" id="ARBA00010617"/>
    </source>
</evidence>
<dbReference type="PANTHER" id="PTHR24291">
    <property type="entry name" value="CYTOCHROME P450 FAMILY 4"/>
    <property type="match status" value="1"/>
</dbReference>
<accession>A0ABN8AWW6</accession>
<evidence type="ECO:0000313" key="8">
    <source>
        <dbReference type="EMBL" id="CAH0400725.1"/>
    </source>
</evidence>
<dbReference type="InterPro" id="IPR036396">
    <property type="entry name" value="Cyt_P450_sf"/>
</dbReference>
<organism evidence="8 9">
    <name type="scientific">Chilo suppressalis</name>
    <name type="common">Asiatic rice borer moth</name>
    <dbReference type="NCBI Taxonomy" id="168631"/>
    <lineage>
        <taxon>Eukaryota</taxon>
        <taxon>Metazoa</taxon>
        <taxon>Ecdysozoa</taxon>
        <taxon>Arthropoda</taxon>
        <taxon>Hexapoda</taxon>
        <taxon>Insecta</taxon>
        <taxon>Pterygota</taxon>
        <taxon>Neoptera</taxon>
        <taxon>Endopterygota</taxon>
        <taxon>Lepidoptera</taxon>
        <taxon>Glossata</taxon>
        <taxon>Ditrysia</taxon>
        <taxon>Pyraloidea</taxon>
        <taxon>Crambidae</taxon>
        <taxon>Crambinae</taxon>
        <taxon>Chilo</taxon>
    </lineage>
</organism>